<keyword evidence="3" id="KW-1185">Reference proteome</keyword>
<evidence type="ECO:0000256" key="1">
    <source>
        <dbReference type="SAM" id="MobiDB-lite"/>
    </source>
</evidence>
<dbReference type="AlphaFoldDB" id="A0AA40KHH3"/>
<dbReference type="Proteomes" id="UP001177670">
    <property type="component" value="Unassembled WGS sequence"/>
</dbReference>
<dbReference type="EMBL" id="JAHYIQ010000032">
    <property type="protein sequence ID" value="KAK1120261.1"/>
    <property type="molecule type" value="Genomic_DNA"/>
</dbReference>
<accession>A0AA40KHH3</accession>
<protein>
    <submittedName>
        <fullName evidence="2">Uncharacterized protein</fullName>
    </submittedName>
</protein>
<proteinExistence type="predicted"/>
<feature type="region of interest" description="Disordered" evidence="1">
    <location>
        <begin position="56"/>
        <end position="81"/>
    </location>
</feature>
<evidence type="ECO:0000313" key="2">
    <source>
        <dbReference type="EMBL" id="KAK1120261.1"/>
    </source>
</evidence>
<gene>
    <name evidence="2" type="ORF">K0M31_012622</name>
</gene>
<name>A0AA40KHH3_9HYME</name>
<comment type="caution">
    <text evidence="2">The sequence shown here is derived from an EMBL/GenBank/DDBJ whole genome shotgun (WGS) entry which is preliminary data.</text>
</comment>
<sequence>MEDLFKIKNPVTSASIKSNNELEFQFEQGDSNQLSSQELNGYSTFENNLISQTELSKQKNTQKLRSISQNEKSNLASLTNNSDAIDKAKRASLKEHLFENQPHLSNVMDSIIFKKAESQTMAQSINAIQESKLNTTDLLTKSATKEFRRGRRNTKIINDPLGLLSDQNFELVIIFHYL</sequence>
<reference evidence="2" key="1">
    <citation type="submission" date="2021-10" db="EMBL/GenBank/DDBJ databases">
        <title>Melipona bicolor Genome sequencing and assembly.</title>
        <authorList>
            <person name="Araujo N.S."/>
            <person name="Arias M.C."/>
        </authorList>
    </citation>
    <scope>NUCLEOTIDE SEQUENCE</scope>
    <source>
        <strain evidence="2">USP_2M_L1-L4_2017</strain>
        <tissue evidence="2">Whole body</tissue>
    </source>
</reference>
<evidence type="ECO:0000313" key="3">
    <source>
        <dbReference type="Proteomes" id="UP001177670"/>
    </source>
</evidence>
<organism evidence="2 3">
    <name type="scientific">Melipona bicolor</name>
    <dbReference type="NCBI Taxonomy" id="60889"/>
    <lineage>
        <taxon>Eukaryota</taxon>
        <taxon>Metazoa</taxon>
        <taxon>Ecdysozoa</taxon>
        <taxon>Arthropoda</taxon>
        <taxon>Hexapoda</taxon>
        <taxon>Insecta</taxon>
        <taxon>Pterygota</taxon>
        <taxon>Neoptera</taxon>
        <taxon>Endopterygota</taxon>
        <taxon>Hymenoptera</taxon>
        <taxon>Apocrita</taxon>
        <taxon>Aculeata</taxon>
        <taxon>Apoidea</taxon>
        <taxon>Anthophila</taxon>
        <taxon>Apidae</taxon>
        <taxon>Melipona</taxon>
    </lineage>
</organism>